<evidence type="ECO:0000256" key="1">
    <source>
        <dbReference type="SAM" id="MobiDB-lite"/>
    </source>
</evidence>
<proteinExistence type="predicted"/>
<sequence length="258" mass="27724">MASRTTESPNQTEPIEKGLTDLTLEGKSGAESNGVHDNAYETEKDSATAPNETSDANSGDIFTSSPGPLEQLVQDSTSREKLIAEKEAEKSPDSGAYVVETVNKIDVKEPEGERKVYVPTGIVHENADSIDQPEAASKYSGDVGVTEKEAQKHPEVDIAEKASPQTPEVAIAEKEAKANPERSYVVKTVDHRAIQDPKSEVEVEVPTGVVHEDADGVEKPQQGKGIVQSITQSVKNVLSSFTGSKPRNDNEEKNDQTA</sequence>
<feature type="region of interest" description="Disordered" evidence="1">
    <location>
        <begin position="1"/>
        <end position="79"/>
    </location>
</feature>
<protein>
    <submittedName>
        <fullName evidence="2">Uncharacterized protein</fullName>
    </submittedName>
</protein>
<dbReference type="EMBL" id="CM035417">
    <property type="protein sequence ID" value="KAH7423718.1"/>
    <property type="molecule type" value="Genomic_DNA"/>
</dbReference>
<accession>A0A8T2TMJ9</accession>
<evidence type="ECO:0000313" key="2">
    <source>
        <dbReference type="EMBL" id="KAH7423718.1"/>
    </source>
</evidence>
<feature type="region of interest" description="Disordered" evidence="1">
    <location>
        <begin position="125"/>
        <end position="191"/>
    </location>
</feature>
<feature type="compositionally biased region" description="Polar residues" evidence="1">
    <location>
        <begin position="1"/>
        <end position="13"/>
    </location>
</feature>
<feature type="compositionally biased region" description="Polar residues" evidence="1">
    <location>
        <begin position="48"/>
        <end position="66"/>
    </location>
</feature>
<dbReference type="AlphaFoldDB" id="A0A8T2TMJ9"/>
<organism evidence="2 3">
    <name type="scientific">Ceratopteris richardii</name>
    <name type="common">Triangle waterfern</name>
    <dbReference type="NCBI Taxonomy" id="49495"/>
    <lineage>
        <taxon>Eukaryota</taxon>
        <taxon>Viridiplantae</taxon>
        <taxon>Streptophyta</taxon>
        <taxon>Embryophyta</taxon>
        <taxon>Tracheophyta</taxon>
        <taxon>Polypodiopsida</taxon>
        <taxon>Polypodiidae</taxon>
        <taxon>Polypodiales</taxon>
        <taxon>Pteridineae</taxon>
        <taxon>Pteridaceae</taxon>
        <taxon>Parkerioideae</taxon>
        <taxon>Ceratopteris</taxon>
    </lineage>
</organism>
<keyword evidence="3" id="KW-1185">Reference proteome</keyword>
<feature type="region of interest" description="Disordered" evidence="1">
    <location>
        <begin position="237"/>
        <end position="258"/>
    </location>
</feature>
<comment type="caution">
    <text evidence="2">The sequence shown here is derived from an EMBL/GenBank/DDBJ whole genome shotgun (WGS) entry which is preliminary data.</text>
</comment>
<reference evidence="2" key="1">
    <citation type="submission" date="2021-08" db="EMBL/GenBank/DDBJ databases">
        <title>WGS assembly of Ceratopteris richardii.</title>
        <authorList>
            <person name="Marchant D.B."/>
            <person name="Chen G."/>
            <person name="Jenkins J."/>
            <person name="Shu S."/>
            <person name="Leebens-Mack J."/>
            <person name="Grimwood J."/>
            <person name="Schmutz J."/>
            <person name="Soltis P."/>
            <person name="Soltis D."/>
            <person name="Chen Z.-H."/>
        </authorList>
    </citation>
    <scope>NUCLEOTIDE SEQUENCE</scope>
    <source>
        <strain evidence="2">Whitten #5841</strain>
        <tissue evidence="2">Leaf</tissue>
    </source>
</reference>
<gene>
    <name evidence="2" type="ORF">KP509_12G070000</name>
</gene>
<feature type="compositionally biased region" description="Basic and acidic residues" evidence="1">
    <location>
        <begin position="171"/>
        <end position="180"/>
    </location>
</feature>
<dbReference type="OrthoDB" id="1981793at2759"/>
<name>A0A8T2TMJ9_CERRI</name>
<dbReference type="Proteomes" id="UP000825935">
    <property type="component" value="Chromosome 12"/>
</dbReference>
<feature type="compositionally biased region" description="Basic and acidic residues" evidence="1">
    <location>
        <begin position="246"/>
        <end position="258"/>
    </location>
</feature>
<feature type="compositionally biased region" description="Basic and acidic residues" evidence="1">
    <location>
        <begin position="145"/>
        <end position="160"/>
    </location>
</feature>
<evidence type="ECO:0000313" key="3">
    <source>
        <dbReference type="Proteomes" id="UP000825935"/>
    </source>
</evidence>